<proteinExistence type="predicted"/>
<dbReference type="OrthoDB" id="345640at2"/>
<keyword evidence="3" id="KW-1133">Transmembrane helix</keyword>
<keyword evidence="3" id="KW-0812">Transmembrane</keyword>
<feature type="coiled-coil region" evidence="1">
    <location>
        <begin position="115"/>
        <end position="170"/>
    </location>
</feature>
<protein>
    <submittedName>
        <fullName evidence="4">Uncharacterized protein</fullName>
    </submittedName>
</protein>
<feature type="transmembrane region" description="Helical" evidence="3">
    <location>
        <begin position="28"/>
        <end position="51"/>
    </location>
</feature>
<comment type="caution">
    <text evidence="4">The sequence shown here is derived from an EMBL/GenBank/DDBJ whole genome shotgun (WGS) entry which is preliminary data.</text>
</comment>
<keyword evidence="1" id="KW-0175">Coiled coil</keyword>
<evidence type="ECO:0000313" key="5">
    <source>
        <dbReference type="Proteomes" id="UP000268973"/>
    </source>
</evidence>
<sequence>MTEKKNKEDSVQSSEPESPRFRRRSDSVAFPLIIIFGLLGPIAMLTVWQIYGYYYPPMLLSILLGIAVATITYKYLGGTSGSEFKVGALKLAGSSALLIGTVYFANSSLEVQMNIKDSVAKLEKAYVTIDQLKQELRTRKTEKQILKGEVEQLQAEIKQMELKYSQFLLENIKQLTPNSIGGQQILEMARKREGPFSYYEREFIANISIPGAVRDGFFSACDDKELKGERVEIVRSNEHGVDLQKVNVTYNGSISGDYCKNSARKLDLQLGCEQGKQLFPEHISGCSKSGDVLWTKTNAANKFKVIVKVLANNR</sequence>
<evidence type="ECO:0000256" key="2">
    <source>
        <dbReference type="SAM" id="MobiDB-lite"/>
    </source>
</evidence>
<evidence type="ECO:0000313" key="4">
    <source>
        <dbReference type="EMBL" id="RTZ18260.1"/>
    </source>
</evidence>
<name>A0A3S0V598_9VIBR</name>
<feature type="transmembrane region" description="Helical" evidence="3">
    <location>
        <begin position="57"/>
        <end position="76"/>
    </location>
</feature>
<feature type="region of interest" description="Disordered" evidence="2">
    <location>
        <begin position="1"/>
        <end position="22"/>
    </location>
</feature>
<accession>A0A3S0V598</accession>
<evidence type="ECO:0000256" key="3">
    <source>
        <dbReference type="SAM" id="Phobius"/>
    </source>
</evidence>
<organism evidence="4 5">
    <name type="scientific">Vibrio aquaticus</name>
    <dbReference type="NCBI Taxonomy" id="2496559"/>
    <lineage>
        <taxon>Bacteria</taxon>
        <taxon>Pseudomonadati</taxon>
        <taxon>Pseudomonadota</taxon>
        <taxon>Gammaproteobacteria</taxon>
        <taxon>Vibrionales</taxon>
        <taxon>Vibrionaceae</taxon>
        <taxon>Vibrio</taxon>
    </lineage>
</organism>
<evidence type="ECO:0000256" key="1">
    <source>
        <dbReference type="SAM" id="Coils"/>
    </source>
</evidence>
<keyword evidence="5" id="KW-1185">Reference proteome</keyword>
<keyword evidence="3" id="KW-0472">Membrane</keyword>
<reference evidence="4 5" key="1">
    <citation type="submission" date="2018-12" db="EMBL/GenBank/DDBJ databases">
        <title>Vibrio sp. isolated from China Sea.</title>
        <authorList>
            <person name="Li Y."/>
        </authorList>
    </citation>
    <scope>NUCLEOTIDE SEQUENCE [LARGE SCALE GENOMIC DNA]</scope>
    <source>
        <strain evidence="4 5">BEI207</strain>
    </source>
</reference>
<feature type="transmembrane region" description="Helical" evidence="3">
    <location>
        <begin position="88"/>
        <end position="105"/>
    </location>
</feature>
<feature type="compositionally biased region" description="Basic and acidic residues" evidence="2">
    <location>
        <begin position="1"/>
        <end position="10"/>
    </location>
</feature>
<dbReference type="EMBL" id="RXZH01000001">
    <property type="protein sequence ID" value="RTZ18260.1"/>
    <property type="molecule type" value="Genomic_DNA"/>
</dbReference>
<dbReference type="RefSeq" id="WP_126573005.1">
    <property type="nucleotide sequence ID" value="NZ_RXZH01000001.1"/>
</dbReference>
<gene>
    <name evidence="4" type="ORF">EJ063_05590</name>
</gene>
<dbReference type="AlphaFoldDB" id="A0A3S0V598"/>
<dbReference type="Proteomes" id="UP000268973">
    <property type="component" value="Unassembled WGS sequence"/>
</dbReference>